<reference evidence="6" key="1">
    <citation type="submission" date="2021-01" db="EMBL/GenBank/DDBJ databases">
        <authorList>
            <person name="Li R."/>
            <person name="Bekaert M."/>
        </authorList>
    </citation>
    <scope>NUCLEOTIDE SEQUENCE</scope>
    <source>
        <strain evidence="6">Farmed</strain>
    </source>
</reference>
<proteinExistence type="predicted"/>
<feature type="transmembrane region" description="Helical" evidence="5">
    <location>
        <begin position="258"/>
        <end position="278"/>
    </location>
</feature>
<evidence type="ECO:0000256" key="3">
    <source>
        <dbReference type="ARBA" id="ARBA00022989"/>
    </source>
</evidence>
<organism evidence="6 7">
    <name type="scientific">Acanthosepion pharaonis</name>
    <name type="common">Pharaoh cuttlefish</name>
    <name type="synonym">Sepia pharaonis</name>
    <dbReference type="NCBI Taxonomy" id="158019"/>
    <lineage>
        <taxon>Eukaryota</taxon>
        <taxon>Metazoa</taxon>
        <taxon>Spiralia</taxon>
        <taxon>Lophotrochozoa</taxon>
        <taxon>Mollusca</taxon>
        <taxon>Cephalopoda</taxon>
        <taxon>Coleoidea</taxon>
        <taxon>Decapodiformes</taxon>
        <taxon>Sepiida</taxon>
        <taxon>Sepiina</taxon>
        <taxon>Sepiidae</taxon>
        <taxon>Acanthosepion</taxon>
    </lineage>
</organism>
<dbReference type="GO" id="GO:0016020">
    <property type="term" value="C:membrane"/>
    <property type="evidence" value="ECO:0007669"/>
    <property type="project" value="UniProtKB-SubCell"/>
</dbReference>
<keyword evidence="7" id="KW-1185">Reference proteome</keyword>
<feature type="transmembrane region" description="Helical" evidence="5">
    <location>
        <begin position="214"/>
        <end position="238"/>
    </location>
</feature>
<evidence type="ECO:0000256" key="2">
    <source>
        <dbReference type="ARBA" id="ARBA00022692"/>
    </source>
</evidence>
<feature type="transmembrane region" description="Helical" evidence="5">
    <location>
        <begin position="49"/>
        <end position="67"/>
    </location>
</feature>
<evidence type="ECO:0000313" key="6">
    <source>
        <dbReference type="EMBL" id="CAE1228294.1"/>
    </source>
</evidence>
<feature type="transmembrane region" description="Helical" evidence="5">
    <location>
        <begin position="178"/>
        <end position="202"/>
    </location>
</feature>
<comment type="subcellular location">
    <subcellularLocation>
        <location evidence="1">Membrane</location>
        <topology evidence="1">Multi-pass membrane protein</topology>
    </subcellularLocation>
</comment>
<feature type="transmembrane region" description="Helical" evidence="5">
    <location>
        <begin position="87"/>
        <end position="106"/>
    </location>
</feature>
<dbReference type="PANTHER" id="PTHR23423">
    <property type="entry name" value="ORGANIC SOLUTE TRANSPORTER-RELATED"/>
    <property type="match status" value="1"/>
</dbReference>
<keyword evidence="3 5" id="KW-1133">Transmembrane helix</keyword>
<dbReference type="Proteomes" id="UP000597762">
    <property type="component" value="Unassembled WGS sequence"/>
</dbReference>
<evidence type="ECO:0000256" key="5">
    <source>
        <dbReference type="SAM" id="Phobius"/>
    </source>
</evidence>
<gene>
    <name evidence="6" type="ORF">SPHA_16733</name>
</gene>
<dbReference type="AlphaFoldDB" id="A0A812BE93"/>
<evidence type="ECO:0000256" key="1">
    <source>
        <dbReference type="ARBA" id="ARBA00004141"/>
    </source>
</evidence>
<feature type="transmembrane region" description="Helical" evidence="5">
    <location>
        <begin position="118"/>
        <end position="137"/>
    </location>
</feature>
<protein>
    <submittedName>
        <fullName evidence="6">OSTALPHA</fullName>
    </submittedName>
</protein>
<comment type="caution">
    <text evidence="6">The sequence shown here is derived from an EMBL/GenBank/DDBJ whole genome shotgun (WGS) entry which is preliminary data.</text>
</comment>
<accession>A0A812BE93</accession>
<dbReference type="EMBL" id="CAHIKZ030000593">
    <property type="protein sequence ID" value="CAE1228294.1"/>
    <property type="molecule type" value="Genomic_DNA"/>
</dbReference>
<dbReference type="Pfam" id="PF03619">
    <property type="entry name" value="Solute_trans_a"/>
    <property type="match status" value="1"/>
</dbReference>
<sequence length="368" mass="42228">MTFIDNRMLHNHTLFVKDLNVSTERNEPECSNQLPSTEAMLKNIGNLDIILGGTCLVMTFLVLMLYVEEVVMLKLTYVDKEERLKVMCLLGIYPVFSLCAMCGLVVPRSLPMTEFLSTFYLSMAMFIFQRMIVLFIAGESNLVRVFNGTHLPLAVPPLCCICPCIWKRIQVKVSIKSIIAVRLFVLQGALIRPILSFCYGIYFLNADYQTSNKSVVRTINILKSFSMMLAMFGLQIIYRLTRSHLQKDLGQKRILGKFVCFQMVILFGILQPSIFNLLESKHIPRCNPPYGSRVLSLRYNNMVQIFEMFFISLVARYIYHLQKPETPQSEQCEENVQNNMRAKCYAADNPILTVSTDALPQEEETRES</sequence>
<dbReference type="InterPro" id="IPR005178">
    <property type="entry name" value="Ostalpha/TMEM184C"/>
</dbReference>
<name>A0A812BE93_ACAPH</name>
<dbReference type="SMART" id="SM01417">
    <property type="entry name" value="Solute_trans_a"/>
    <property type="match status" value="1"/>
</dbReference>
<keyword evidence="2 5" id="KW-0812">Transmembrane</keyword>
<evidence type="ECO:0000313" key="7">
    <source>
        <dbReference type="Proteomes" id="UP000597762"/>
    </source>
</evidence>
<dbReference type="OrthoDB" id="5832279at2759"/>
<keyword evidence="4 5" id="KW-0472">Membrane</keyword>
<evidence type="ECO:0000256" key="4">
    <source>
        <dbReference type="ARBA" id="ARBA00023136"/>
    </source>
</evidence>